<name>A0A3N4KZP3_9PEZI</name>
<dbReference type="PROSITE" id="PS00162">
    <property type="entry name" value="ALPHA_CA_1"/>
    <property type="match status" value="1"/>
</dbReference>
<comment type="similarity">
    <text evidence="3 9">Belongs to the alpha-carbonic anhydrase family.</text>
</comment>
<dbReference type="PROSITE" id="PS51144">
    <property type="entry name" value="ALPHA_CA_2"/>
    <property type="match status" value="1"/>
</dbReference>
<dbReference type="SUPFAM" id="SSF51069">
    <property type="entry name" value="Carbonic anhydrase"/>
    <property type="match status" value="1"/>
</dbReference>
<proteinExistence type="inferred from homology"/>
<feature type="chain" id="PRO_5025096510" description="Carbonic anhydrase" evidence="9">
    <location>
        <begin position="21"/>
        <end position="299"/>
    </location>
</feature>
<dbReference type="EMBL" id="ML119116">
    <property type="protein sequence ID" value="RPB14742.1"/>
    <property type="molecule type" value="Genomic_DNA"/>
</dbReference>
<dbReference type="InterPro" id="IPR041891">
    <property type="entry name" value="Alpha_CA_prokaryot-like"/>
</dbReference>
<feature type="signal peptide" evidence="9">
    <location>
        <begin position="1"/>
        <end position="20"/>
    </location>
</feature>
<evidence type="ECO:0000259" key="10">
    <source>
        <dbReference type="PROSITE" id="PS51144"/>
    </source>
</evidence>
<evidence type="ECO:0000256" key="8">
    <source>
        <dbReference type="ARBA" id="ARBA00048348"/>
    </source>
</evidence>
<dbReference type="Proteomes" id="UP000277580">
    <property type="component" value="Unassembled WGS sequence"/>
</dbReference>
<dbReference type="InterPro" id="IPR023561">
    <property type="entry name" value="Carbonic_anhydrase_a-class"/>
</dbReference>
<gene>
    <name evidence="11" type="ORF">P167DRAFT_483860</name>
</gene>
<dbReference type="InterPro" id="IPR001148">
    <property type="entry name" value="CA_dom"/>
</dbReference>
<comment type="cofactor">
    <cofactor evidence="1 9">
        <name>Zn(2+)</name>
        <dbReference type="ChEBI" id="CHEBI:29105"/>
    </cofactor>
</comment>
<comment type="catalytic activity">
    <reaction evidence="8 9">
        <text>hydrogencarbonate + H(+) = CO2 + H2O</text>
        <dbReference type="Rhea" id="RHEA:10748"/>
        <dbReference type="ChEBI" id="CHEBI:15377"/>
        <dbReference type="ChEBI" id="CHEBI:15378"/>
        <dbReference type="ChEBI" id="CHEBI:16526"/>
        <dbReference type="ChEBI" id="CHEBI:17544"/>
        <dbReference type="EC" id="4.2.1.1"/>
    </reaction>
</comment>
<dbReference type="OrthoDB" id="429145at2759"/>
<evidence type="ECO:0000313" key="11">
    <source>
        <dbReference type="EMBL" id="RPB14742.1"/>
    </source>
</evidence>
<keyword evidence="7 9" id="KW-0456">Lyase</keyword>
<keyword evidence="12" id="KW-1185">Reference proteome</keyword>
<dbReference type="AlphaFoldDB" id="A0A3N4KZP3"/>
<dbReference type="Pfam" id="PF00194">
    <property type="entry name" value="Carb_anhydrase"/>
    <property type="match status" value="1"/>
</dbReference>
<feature type="domain" description="Alpha-carbonic anhydrase" evidence="10">
    <location>
        <begin position="42"/>
        <end position="273"/>
    </location>
</feature>
<evidence type="ECO:0000256" key="6">
    <source>
        <dbReference type="ARBA" id="ARBA00022833"/>
    </source>
</evidence>
<evidence type="ECO:0000256" key="4">
    <source>
        <dbReference type="ARBA" id="ARBA00012925"/>
    </source>
</evidence>
<organism evidence="11 12">
    <name type="scientific">Morchella conica CCBAS932</name>
    <dbReference type="NCBI Taxonomy" id="1392247"/>
    <lineage>
        <taxon>Eukaryota</taxon>
        <taxon>Fungi</taxon>
        <taxon>Dikarya</taxon>
        <taxon>Ascomycota</taxon>
        <taxon>Pezizomycotina</taxon>
        <taxon>Pezizomycetes</taxon>
        <taxon>Pezizales</taxon>
        <taxon>Morchellaceae</taxon>
        <taxon>Morchella</taxon>
    </lineage>
</organism>
<evidence type="ECO:0000256" key="3">
    <source>
        <dbReference type="ARBA" id="ARBA00010718"/>
    </source>
</evidence>
<reference evidence="11 12" key="1">
    <citation type="journal article" date="2018" name="Nat. Ecol. Evol.">
        <title>Pezizomycetes genomes reveal the molecular basis of ectomycorrhizal truffle lifestyle.</title>
        <authorList>
            <person name="Murat C."/>
            <person name="Payen T."/>
            <person name="Noel B."/>
            <person name="Kuo A."/>
            <person name="Morin E."/>
            <person name="Chen J."/>
            <person name="Kohler A."/>
            <person name="Krizsan K."/>
            <person name="Balestrini R."/>
            <person name="Da Silva C."/>
            <person name="Montanini B."/>
            <person name="Hainaut M."/>
            <person name="Levati E."/>
            <person name="Barry K.W."/>
            <person name="Belfiori B."/>
            <person name="Cichocki N."/>
            <person name="Clum A."/>
            <person name="Dockter R.B."/>
            <person name="Fauchery L."/>
            <person name="Guy J."/>
            <person name="Iotti M."/>
            <person name="Le Tacon F."/>
            <person name="Lindquist E.A."/>
            <person name="Lipzen A."/>
            <person name="Malagnac F."/>
            <person name="Mello A."/>
            <person name="Molinier V."/>
            <person name="Miyauchi S."/>
            <person name="Poulain J."/>
            <person name="Riccioni C."/>
            <person name="Rubini A."/>
            <person name="Sitrit Y."/>
            <person name="Splivallo R."/>
            <person name="Traeger S."/>
            <person name="Wang M."/>
            <person name="Zifcakova L."/>
            <person name="Wipf D."/>
            <person name="Zambonelli A."/>
            <person name="Paolocci F."/>
            <person name="Nowrousian M."/>
            <person name="Ottonello S."/>
            <person name="Baldrian P."/>
            <person name="Spatafora J.W."/>
            <person name="Henrissat B."/>
            <person name="Nagy L.G."/>
            <person name="Aury J.M."/>
            <person name="Wincker P."/>
            <person name="Grigoriev I.V."/>
            <person name="Bonfante P."/>
            <person name="Martin F.M."/>
        </authorList>
    </citation>
    <scope>NUCLEOTIDE SEQUENCE [LARGE SCALE GENOMIC DNA]</scope>
    <source>
        <strain evidence="11 12">CCBAS932</strain>
    </source>
</reference>
<evidence type="ECO:0000256" key="5">
    <source>
        <dbReference type="ARBA" id="ARBA00022723"/>
    </source>
</evidence>
<dbReference type="SMART" id="SM01057">
    <property type="entry name" value="Carb_anhydrase"/>
    <property type="match status" value="1"/>
</dbReference>
<evidence type="ECO:0000256" key="2">
    <source>
        <dbReference type="ARBA" id="ARBA00002904"/>
    </source>
</evidence>
<accession>A0A3N4KZP3</accession>
<protein>
    <recommendedName>
        <fullName evidence="4 9">Carbonic anhydrase</fullName>
        <ecNumber evidence="4 9">4.2.1.1</ecNumber>
    </recommendedName>
</protein>
<dbReference type="EC" id="4.2.1.1" evidence="4 9"/>
<evidence type="ECO:0000256" key="1">
    <source>
        <dbReference type="ARBA" id="ARBA00001947"/>
    </source>
</evidence>
<evidence type="ECO:0000256" key="9">
    <source>
        <dbReference type="RuleBase" id="RU367011"/>
    </source>
</evidence>
<dbReference type="InterPro" id="IPR018338">
    <property type="entry name" value="Carbonic_anhydrase_a-class_CS"/>
</dbReference>
<keyword evidence="5 9" id="KW-0479">Metal-binding</keyword>
<dbReference type="STRING" id="1392247.A0A3N4KZP3"/>
<dbReference type="Gene3D" id="3.10.200.10">
    <property type="entry name" value="Alpha carbonic anhydrase"/>
    <property type="match status" value="1"/>
</dbReference>
<dbReference type="GO" id="GO:0008270">
    <property type="term" value="F:zinc ion binding"/>
    <property type="evidence" value="ECO:0007669"/>
    <property type="project" value="UniProtKB-UniRule"/>
</dbReference>
<dbReference type="GO" id="GO:0004089">
    <property type="term" value="F:carbonate dehydratase activity"/>
    <property type="evidence" value="ECO:0007669"/>
    <property type="project" value="UniProtKB-UniRule"/>
</dbReference>
<keyword evidence="9" id="KW-0732">Signal</keyword>
<keyword evidence="6 9" id="KW-0862">Zinc</keyword>
<dbReference type="InterPro" id="IPR036398">
    <property type="entry name" value="CA_dom_sf"/>
</dbReference>
<comment type="function">
    <text evidence="2 9">Reversible hydration of carbon dioxide.</text>
</comment>
<evidence type="ECO:0000256" key="7">
    <source>
        <dbReference type="ARBA" id="ARBA00023239"/>
    </source>
</evidence>
<evidence type="ECO:0000313" key="12">
    <source>
        <dbReference type="Proteomes" id="UP000277580"/>
    </source>
</evidence>
<dbReference type="PANTHER" id="PTHR18952:SF265">
    <property type="entry name" value="CARBONIC ANHYDRASE"/>
    <property type="match status" value="1"/>
</dbReference>
<dbReference type="InParanoid" id="A0A3N4KZP3"/>
<dbReference type="CDD" id="cd03124">
    <property type="entry name" value="alpha_CA_prokaryotic_like"/>
    <property type="match status" value="1"/>
</dbReference>
<dbReference type="PANTHER" id="PTHR18952">
    <property type="entry name" value="CARBONIC ANHYDRASE"/>
    <property type="match status" value="1"/>
</dbReference>
<sequence length="299" mass="31619">MYIKQIFLIASALSSQLVSANCIHGTSFHKREELPGGKVAVSNFGYTGLVGPLGWAGIAAENSACVTSTVQSPINIDDTISLATEAPVITIASVEAAEFENLGTTIEVVVNGTTTFAGKEFSLKQFHFHTPSEHRIAEEYFPLEIHMVHEAADGSGGIAVLAVTFQLTEDGTTTELLTAVTEKIAEIAVPGSITETGPLDFAPLIDHLQTTPLFQYTGSLTTPPCAEGLTFLVTEQALPLDVKTFNAIKSVVKFNARYTQNTLGQENLVAVGSTLLGGVAAPVGSAPAECELFKNTPHR</sequence>